<evidence type="ECO:0000313" key="2">
    <source>
        <dbReference type="EMBL" id="KAJ9162128.1"/>
    </source>
</evidence>
<feature type="compositionally biased region" description="Basic and acidic residues" evidence="1">
    <location>
        <begin position="115"/>
        <end position="134"/>
    </location>
</feature>
<feature type="compositionally biased region" description="Polar residues" evidence="1">
    <location>
        <begin position="1"/>
        <end position="14"/>
    </location>
</feature>
<dbReference type="Proteomes" id="UP001174691">
    <property type="component" value="Unassembled WGS sequence"/>
</dbReference>
<evidence type="ECO:0000313" key="3">
    <source>
        <dbReference type="Proteomes" id="UP001174691"/>
    </source>
</evidence>
<protein>
    <submittedName>
        <fullName evidence="2">Uncharacterized protein</fullName>
    </submittedName>
</protein>
<comment type="caution">
    <text evidence="2">The sequence shown here is derived from an EMBL/GenBank/DDBJ whole genome shotgun (WGS) entry which is preliminary data.</text>
</comment>
<evidence type="ECO:0000256" key="1">
    <source>
        <dbReference type="SAM" id="MobiDB-lite"/>
    </source>
</evidence>
<sequence>MSSQKATSTNTAPSAGTKVHLGDSAPVTREGAGSVPSDSLAAESARSGGDFGLNRDSAPGSGPSSHQHDKGGKVSAPGEGGSNAGTSGALENQRSYAGTAPTYVNRQYQTYEGGPKGKDLKEVRDFEGENKDGVRAALESEPGSEMDPGREAEARFGLERDGEGRVEKQGGGGESGQRRFGVLDETSA</sequence>
<feature type="compositionally biased region" description="Polar residues" evidence="1">
    <location>
        <begin position="84"/>
        <end position="110"/>
    </location>
</feature>
<feature type="compositionally biased region" description="Basic and acidic residues" evidence="1">
    <location>
        <begin position="147"/>
        <end position="168"/>
    </location>
</feature>
<dbReference type="AlphaFoldDB" id="A0AA38SK88"/>
<organism evidence="2 3">
    <name type="scientific">Coniochaeta hoffmannii</name>
    <dbReference type="NCBI Taxonomy" id="91930"/>
    <lineage>
        <taxon>Eukaryota</taxon>
        <taxon>Fungi</taxon>
        <taxon>Dikarya</taxon>
        <taxon>Ascomycota</taxon>
        <taxon>Pezizomycotina</taxon>
        <taxon>Sordariomycetes</taxon>
        <taxon>Sordariomycetidae</taxon>
        <taxon>Coniochaetales</taxon>
        <taxon>Coniochaetaceae</taxon>
        <taxon>Coniochaeta</taxon>
    </lineage>
</organism>
<accession>A0AA38SK88</accession>
<feature type="region of interest" description="Disordered" evidence="1">
    <location>
        <begin position="1"/>
        <end position="188"/>
    </location>
</feature>
<proteinExistence type="predicted"/>
<gene>
    <name evidence="2" type="ORF">NKR19_g1657</name>
</gene>
<name>A0AA38SK88_9PEZI</name>
<reference evidence="2" key="1">
    <citation type="submission" date="2022-07" db="EMBL/GenBank/DDBJ databases">
        <title>Fungi with potential for degradation of polypropylene.</title>
        <authorList>
            <person name="Gostincar C."/>
        </authorList>
    </citation>
    <scope>NUCLEOTIDE SEQUENCE</scope>
    <source>
        <strain evidence="2">EXF-13287</strain>
    </source>
</reference>
<dbReference type="EMBL" id="JANBVN010000015">
    <property type="protein sequence ID" value="KAJ9162128.1"/>
    <property type="molecule type" value="Genomic_DNA"/>
</dbReference>
<keyword evidence="3" id="KW-1185">Reference proteome</keyword>